<gene>
    <name evidence="1" type="ORF">O0V09_14815</name>
</gene>
<evidence type="ECO:0000313" key="1">
    <source>
        <dbReference type="EMBL" id="MCZ0866481.1"/>
    </source>
</evidence>
<reference evidence="1 2" key="1">
    <citation type="submission" date="2022-12" db="EMBL/GenBank/DDBJ databases">
        <title>Dasania phycosphaerae sp. nov., isolated from particulate material of the south coast of Korea.</title>
        <authorList>
            <person name="Jiang Y."/>
        </authorList>
    </citation>
    <scope>NUCLEOTIDE SEQUENCE [LARGE SCALE GENOMIC DNA]</scope>
    <source>
        <strain evidence="1 2">GY-19</strain>
    </source>
</reference>
<dbReference type="RefSeq" id="WP_004748853.1">
    <property type="nucleotide sequence ID" value="NZ_JAPTGG010000013.1"/>
</dbReference>
<comment type="caution">
    <text evidence="1">The sequence shown here is derived from an EMBL/GenBank/DDBJ whole genome shotgun (WGS) entry which is preliminary data.</text>
</comment>
<dbReference type="EMBL" id="JAPTGG010000013">
    <property type="protein sequence ID" value="MCZ0866481.1"/>
    <property type="molecule type" value="Genomic_DNA"/>
</dbReference>
<dbReference type="Proteomes" id="UP001069090">
    <property type="component" value="Unassembled WGS sequence"/>
</dbReference>
<organism evidence="1 2">
    <name type="scientific">Dasania phycosphaerae</name>
    <dbReference type="NCBI Taxonomy" id="2950436"/>
    <lineage>
        <taxon>Bacteria</taxon>
        <taxon>Pseudomonadati</taxon>
        <taxon>Pseudomonadota</taxon>
        <taxon>Gammaproteobacteria</taxon>
        <taxon>Cellvibrionales</taxon>
        <taxon>Spongiibacteraceae</taxon>
        <taxon>Dasania</taxon>
    </lineage>
</organism>
<protein>
    <submittedName>
        <fullName evidence="1">Uncharacterized protein</fullName>
    </submittedName>
</protein>
<dbReference type="GeneID" id="23447990"/>
<name>A0A9J6RQB2_9GAMM</name>
<dbReference type="AlphaFoldDB" id="A0A9J6RQB2"/>
<accession>A0A9J6RQB2</accession>
<evidence type="ECO:0000313" key="2">
    <source>
        <dbReference type="Proteomes" id="UP001069090"/>
    </source>
</evidence>
<keyword evidence="2" id="KW-1185">Reference proteome</keyword>
<proteinExistence type="predicted"/>
<sequence length="63" mass="7462">MGFSRKEVYFWLETASDEQLQHMLNTSKDMLSMLTDKEQVSSLKWLRAKIIEEINARREAKQA</sequence>